<evidence type="ECO:0000313" key="1">
    <source>
        <dbReference type="EMBL" id="OEH78868.1"/>
    </source>
</evidence>
<evidence type="ECO:0000313" key="2">
    <source>
        <dbReference type="Proteomes" id="UP000095192"/>
    </source>
</evidence>
<dbReference type="Proteomes" id="UP000095192">
    <property type="component" value="Unassembled WGS sequence"/>
</dbReference>
<name>A0A1D3D5Y8_9EIME</name>
<accession>A0A1D3D5Y8</accession>
<dbReference type="AlphaFoldDB" id="A0A1D3D5Y8"/>
<proteinExistence type="predicted"/>
<reference evidence="1 2" key="1">
    <citation type="journal article" date="2016" name="BMC Genomics">
        <title>Comparative genomics reveals Cyclospora cayetanensis possesses coccidia-like metabolism and invasion components but unique surface antigens.</title>
        <authorList>
            <person name="Liu S."/>
            <person name="Wang L."/>
            <person name="Zheng H."/>
            <person name="Xu Z."/>
            <person name="Roellig D.M."/>
            <person name="Li N."/>
            <person name="Frace M.A."/>
            <person name="Tang K."/>
            <person name="Arrowood M.J."/>
            <person name="Moss D.M."/>
            <person name="Zhang L."/>
            <person name="Feng Y."/>
            <person name="Xiao L."/>
        </authorList>
    </citation>
    <scope>NUCLEOTIDE SEQUENCE [LARGE SCALE GENOMIC DNA]</scope>
    <source>
        <strain evidence="1 2">CHN_HEN01</strain>
    </source>
</reference>
<comment type="caution">
    <text evidence="1">The sequence shown here is derived from an EMBL/GenBank/DDBJ whole genome shotgun (WGS) entry which is preliminary data.</text>
</comment>
<sequence length="103" mass="10962">MPVCSTPLRVVLEGGSALTEEELGQVVAAANAELLLDPGAPFLRFLIREPIENRTMGVGKEVRVRPLAGEVIISMDGLAKLPLPPLVELVLSVHPGDALWTAE</sequence>
<dbReference type="InParanoid" id="A0A1D3D5Y8"/>
<dbReference type="VEuPathDB" id="ToxoDB:cyc_01788"/>
<protein>
    <submittedName>
        <fullName evidence="1">Uncharacterized protein</fullName>
    </submittedName>
</protein>
<gene>
    <name evidence="1" type="ORF">cyc_01788</name>
</gene>
<organism evidence="1 2">
    <name type="scientific">Cyclospora cayetanensis</name>
    <dbReference type="NCBI Taxonomy" id="88456"/>
    <lineage>
        <taxon>Eukaryota</taxon>
        <taxon>Sar</taxon>
        <taxon>Alveolata</taxon>
        <taxon>Apicomplexa</taxon>
        <taxon>Conoidasida</taxon>
        <taxon>Coccidia</taxon>
        <taxon>Eucoccidiorida</taxon>
        <taxon>Eimeriorina</taxon>
        <taxon>Eimeriidae</taxon>
        <taxon>Cyclospora</taxon>
    </lineage>
</organism>
<dbReference type="VEuPathDB" id="ToxoDB:LOC34618738"/>
<dbReference type="EMBL" id="JROU02000593">
    <property type="protein sequence ID" value="OEH78868.1"/>
    <property type="molecule type" value="Genomic_DNA"/>
</dbReference>
<keyword evidence="2" id="KW-1185">Reference proteome</keyword>